<evidence type="ECO:0000313" key="2">
    <source>
        <dbReference type="EMBL" id="SDG13824.1"/>
    </source>
</evidence>
<sequence length="173" mass="18955">MTPNPAARWAASARALSVALALAKRADWQFEHVGPTLSTPFAGYLYVHVAQLLLVPTTAGLPFTRRLVDAAMREARSDALIISTAAPELTFALGLWRRSQTRWQLPVVPALHEDGELWLTVDGADEVAGEMQTDTAYLLQRSPVMARASPWATPVELAEARSRAEAWLALVIR</sequence>
<dbReference type="EMBL" id="WSUT01000005">
    <property type="protein sequence ID" value="MWC43823.1"/>
    <property type="molecule type" value="Genomic_DNA"/>
</dbReference>
<organism evidence="2 3">
    <name type="scientific">Sphingomonas carotinifaciens</name>
    <dbReference type="NCBI Taxonomy" id="1166323"/>
    <lineage>
        <taxon>Bacteria</taxon>
        <taxon>Pseudomonadati</taxon>
        <taxon>Pseudomonadota</taxon>
        <taxon>Alphaproteobacteria</taxon>
        <taxon>Sphingomonadales</taxon>
        <taxon>Sphingomonadaceae</taxon>
        <taxon>Sphingomonas</taxon>
    </lineage>
</organism>
<proteinExistence type="predicted"/>
<evidence type="ECO:0000313" key="1">
    <source>
        <dbReference type="EMBL" id="MWC43823.1"/>
    </source>
</evidence>
<evidence type="ECO:0000313" key="4">
    <source>
        <dbReference type="Proteomes" id="UP000436801"/>
    </source>
</evidence>
<dbReference type="Proteomes" id="UP000323502">
    <property type="component" value="Unassembled WGS sequence"/>
</dbReference>
<dbReference type="RefSeq" id="WP_149683561.1">
    <property type="nucleotide sequence ID" value="NZ_FNBI01000014.1"/>
</dbReference>
<reference evidence="1 4" key="2">
    <citation type="submission" date="2019-12" db="EMBL/GenBank/DDBJ databases">
        <authorList>
            <person name="Zheng J."/>
        </authorList>
    </citation>
    <scope>NUCLEOTIDE SEQUENCE [LARGE SCALE GENOMIC DNA]</scope>
    <source>
        <strain evidence="1 4">DSM 27347</strain>
    </source>
</reference>
<keyword evidence="3" id="KW-1185">Reference proteome</keyword>
<evidence type="ECO:0000313" key="3">
    <source>
        <dbReference type="Proteomes" id="UP000323502"/>
    </source>
</evidence>
<name>A0A1G7RT43_9SPHN</name>
<protein>
    <submittedName>
        <fullName evidence="2">Uncharacterized protein</fullName>
    </submittedName>
</protein>
<dbReference type="AlphaFoldDB" id="A0A1G7RT43"/>
<dbReference type="Proteomes" id="UP000436801">
    <property type="component" value="Unassembled WGS sequence"/>
</dbReference>
<dbReference type="OrthoDB" id="7584513at2"/>
<dbReference type="EMBL" id="FNBI01000014">
    <property type="protein sequence ID" value="SDG13824.1"/>
    <property type="molecule type" value="Genomic_DNA"/>
</dbReference>
<accession>A0A1G7RT43</accession>
<gene>
    <name evidence="1" type="ORF">GQR91_09175</name>
    <name evidence="2" type="ORF">SAMN05216557_11412</name>
</gene>
<reference evidence="2 3" key="1">
    <citation type="submission" date="2016-10" db="EMBL/GenBank/DDBJ databases">
        <authorList>
            <person name="Varghese N."/>
            <person name="Submissions S."/>
        </authorList>
    </citation>
    <scope>NUCLEOTIDE SEQUENCE [LARGE SCALE GENOMIC DNA]</scope>
    <source>
        <strain evidence="2 3">S7-754</strain>
    </source>
</reference>